<name>A0A8S5TPY5_9CAUD</name>
<protein>
    <submittedName>
        <fullName evidence="1">Uncharacterized protein</fullName>
    </submittedName>
</protein>
<sequence>MRFPIGLIISGIIRPLKYNRVFFDYQQKY</sequence>
<proteinExistence type="predicted"/>
<reference evidence="1" key="1">
    <citation type="journal article" date="2021" name="Proc. Natl. Acad. Sci. U.S.A.">
        <title>A Catalog of Tens of Thousands of Viruses from Human Metagenomes Reveals Hidden Associations with Chronic Diseases.</title>
        <authorList>
            <person name="Tisza M.J."/>
            <person name="Buck C.B."/>
        </authorList>
    </citation>
    <scope>NUCLEOTIDE SEQUENCE</scope>
    <source>
        <strain evidence="1">Ct2AC8</strain>
    </source>
</reference>
<dbReference type="EMBL" id="BK032875">
    <property type="protein sequence ID" value="DAF65175.1"/>
    <property type="molecule type" value="Genomic_DNA"/>
</dbReference>
<evidence type="ECO:0000313" key="1">
    <source>
        <dbReference type="EMBL" id="DAF65175.1"/>
    </source>
</evidence>
<organism evidence="1">
    <name type="scientific">Myoviridae sp. ct2AC8</name>
    <dbReference type="NCBI Taxonomy" id="2827655"/>
    <lineage>
        <taxon>Viruses</taxon>
        <taxon>Duplodnaviria</taxon>
        <taxon>Heunggongvirae</taxon>
        <taxon>Uroviricota</taxon>
        <taxon>Caudoviricetes</taxon>
    </lineage>
</organism>
<accession>A0A8S5TPY5</accession>